<dbReference type="PANTHER" id="PTHR43149">
    <property type="entry name" value="ENOYL-COA HYDRATASE"/>
    <property type="match status" value="1"/>
</dbReference>
<dbReference type="FunFam" id="1.10.12.10:FF:000004">
    <property type="entry name" value="Delta3,5-delta2,4-dienoyl-CoA isomerase"/>
    <property type="match status" value="1"/>
</dbReference>
<keyword evidence="6" id="KW-0443">Lipid metabolism</keyword>
<comment type="catalytic activity">
    <reaction evidence="10">
        <text>(3E,5Z,8Z,11Z,14Z)-eicosapentaenoyl-CoA = (2E,4E,8Z,11Z,14Z)-eicosapentaenoyl-CoA</text>
        <dbReference type="Rhea" id="RHEA:45224"/>
        <dbReference type="ChEBI" id="CHEBI:85090"/>
        <dbReference type="ChEBI" id="CHEBI:85091"/>
    </reaction>
</comment>
<reference evidence="13 14" key="1">
    <citation type="submission" date="2024-04" db="EMBL/GenBank/DDBJ databases">
        <authorList>
            <person name="Rising A."/>
            <person name="Reimegard J."/>
            <person name="Sonavane S."/>
            <person name="Akerstrom W."/>
            <person name="Nylinder S."/>
            <person name="Hedman E."/>
            <person name="Kallberg Y."/>
        </authorList>
    </citation>
    <scope>NUCLEOTIDE SEQUENCE [LARGE SCALE GENOMIC DNA]</scope>
</reference>
<evidence type="ECO:0000256" key="7">
    <source>
        <dbReference type="ARBA" id="ARBA00023140"/>
    </source>
</evidence>
<gene>
    <name evidence="13" type="ORF">LARSCL_LOCUS10031</name>
</gene>
<evidence type="ECO:0000256" key="11">
    <source>
        <dbReference type="ARBA" id="ARBA00055786"/>
    </source>
</evidence>
<evidence type="ECO:0000256" key="3">
    <source>
        <dbReference type="ARBA" id="ARBA00005254"/>
    </source>
</evidence>
<evidence type="ECO:0000313" key="14">
    <source>
        <dbReference type="Proteomes" id="UP001497382"/>
    </source>
</evidence>
<evidence type="ECO:0000256" key="1">
    <source>
        <dbReference type="ARBA" id="ARBA00004275"/>
    </source>
</evidence>
<dbReference type="SUPFAM" id="SSF52096">
    <property type="entry name" value="ClpP/crotonase"/>
    <property type="match status" value="1"/>
</dbReference>
<dbReference type="GO" id="GO:0005777">
    <property type="term" value="C:peroxisome"/>
    <property type="evidence" value="ECO:0007669"/>
    <property type="project" value="UniProtKB-SubCell"/>
</dbReference>
<dbReference type="GO" id="GO:0051750">
    <property type="term" value="F:delta(3,5)-delta(2,4)-dienoyl-CoA isomerase activity"/>
    <property type="evidence" value="ECO:0007669"/>
    <property type="project" value="TreeGrafter"/>
</dbReference>
<comment type="caution">
    <text evidence="13">The sequence shown here is derived from an EMBL/GenBank/DDBJ whole genome shotgun (WGS) entry which is preliminary data.</text>
</comment>
<dbReference type="Gene3D" id="3.90.226.10">
    <property type="entry name" value="2-enoyl-CoA Hydratase, Chain A, domain 1"/>
    <property type="match status" value="1"/>
</dbReference>
<dbReference type="FunFam" id="3.90.226.10:FF:000024">
    <property type="entry name" value="Delta3,5-delta2,4-dienoyl-CoA isomerase"/>
    <property type="match status" value="1"/>
</dbReference>
<keyword evidence="8" id="KW-0413">Isomerase</keyword>
<evidence type="ECO:0000256" key="12">
    <source>
        <dbReference type="ARBA" id="ARBA00071021"/>
    </source>
</evidence>
<sequence length="281" mass="31495">MSSVSNYQYETLAVTSEREHVLHVQLNRPDRLNSMNRVFWTEILDCFDKIKNDEDYRVAVLSGNGRMFSAGFDFDDMSEFMNVAEGSDIARKAKFLKKRLEQCQESFLAIENCQKPVVAAIHNACVGGAVDLVSACDIRYCSENTRFVIKEIDIGVAADLGSLQRLPKVIGNDSLLREHIYTCEPINSKTAMEIGIVSKIFLTKDAMMEAALNLAQLIASKSPVAVQGTKISLNYSRDHTIEEGLEFISVWNMAMLQSDDVRKAASAAMQKFKEPPKFLNF</sequence>
<evidence type="ECO:0000256" key="4">
    <source>
        <dbReference type="ARBA" id="ARBA00022832"/>
    </source>
</evidence>
<protein>
    <recommendedName>
        <fullName evidence="12">Delta(3,5)-Delta(2,4)-dienoyl-CoA isomerase, mitochondrial</fullName>
    </recommendedName>
</protein>
<dbReference type="InterPro" id="IPR045002">
    <property type="entry name" value="Ech1-like"/>
</dbReference>
<comment type="function">
    <text evidence="11">Isomerization of 3-trans,5-cis-dienoyl-CoA to 2-trans,4-trans-dienoyl-CoA.</text>
</comment>
<dbReference type="InterPro" id="IPR001753">
    <property type="entry name" value="Enoyl-CoA_hydra/iso"/>
</dbReference>
<dbReference type="Gene3D" id="1.10.12.10">
    <property type="entry name" value="Lyase 2-enoyl-coa Hydratase, Chain A, domain 2"/>
    <property type="match status" value="1"/>
</dbReference>
<organism evidence="13 14">
    <name type="scientific">Larinioides sclopetarius</name>
    <dbReference type="NCBI Taxonomy" id="280406"/>
    <lineage>
        <taxon>Eukaryota</taxon>
        <taxon>Metazoa</taxon>
        <taxon>Ecdysozoa</taxon>
        <taxon>Arthropoda</taxon>
        <taxon>Chelicerata</taxon>
        <taxon>Arachnida</taxon>
        <taxon>Araneae</taxon>
        <taxon>Araneomorphae</taxon>
        <taxon>Entelegynae</taxon>
        <taxon>Araneoidea</taxon>
        <taxon>Araneidae</taxon>
        <taxon>Larinioides</taxon>
    </lineage>
</organism>
<dbReference type="AlphaFoldDB" id="A0AAV2A4D5"/>
<comment type="pathway">
    <text evidence="2">Lipid metabolism; fatty acid beta-oxidation.</text>
</comment>
<evidence type="ECO:0000256" key="5">
    <source>
        <dbReference type="ARBA" id="ARBA00022990"/>
    </source>
</evidence>
<dbReference type="InterPro" id="IPR014748">
    <property type="entry name" value="Enoyl-CoA_hydra_C"/>
</dbReference>
<dbReference type="Proteomes" id="UP001497382">
    <property type="component" value="Unassembled WGS sequence"/>
</dbReference>
<evidence type="ECO:0000256" key="10">
    <source>
        <dbReference type="ARBA" id="ARBA00052809"/>
    </source>
</evidence>
<comment type="similarity">
    <text evidence="3">Belongs to the enoyl-CoA hydratase/isomerase family.</text>
</comment>
<evidence type="ECO:0000256" key="6">
    <source>
        <dbReference type="ARBA" id="ARBA00023098"/>
    </source>
</evidence>
<evidence type="ECO:0000256" key="9">
    <source>
        <dbReference type="ARBA" id="ARBA00051408"/>
    </source>
</evidence>
<dbReference type="PANTHER" id="PTHR43149:SF1">
    <property type="entry name" value="DELTA(3,5)-DELTA(2,4)-DIENOYL-COA ISOMERASE, MITOCHONDRIAL"/>
    <property type="match status" value="1"/>
</dbReference>
<comment type="catalytic activity">
    <reaction evidence="9">
        <text>(3E,5Z)-octadienoyl-CoA = (2E,4E)-octadienoyl-CoA</text>
        <dbReference type="Rhea" id="RHEA:45244"/>
        <dbReference type="ChEBI" id="CHEBI:62243"/>
        <dbReference type="ChEBI" id="CHEBI:85108"/>
    </reaction>
</comment>
<evidence type="ECO:0000256" key="8">
    <source>
        <dbReference type="ARBA" id="ARBA00023235"/>
    </source>
</evidence>
<dbReference type="GO" id="GO:0005739">
    <property type="term" value="C:mitochondrion"/>
    <property type="evidence" value="ECO:0007669"/>
    <property type="project" value="TreeGrafter"/>
</dbReference>
<dbReference type="NCBIfam" id="NF004794">
    <property type="entry name" value="PRK06142.1"/>
    <property type="match status" value="1"/>
</dbReference>
<dbReference type="Pfam" id="PF00378">
    <property type="entry name" value="ECH_1"/>
    <property type="match status" value="1"/>
</dbReference>
<name>A0AAV2A4D5_9ARAC</name>
<dbReference type="EMBL" id="CAXIEN010000117">
    <property type="protein sequence ID" value="CAL1278842.1"/>
    <property type="molecule type" value="Genomic_DNA"/>
</dbReference>
<comment type="subcellular location">
    <subcellularLocation>
        <location evidence="1">Peroxisome</location>
    </subcellularLocation>
</comment>
<dbReference type="GO" id="GO:0006631">
    <property type="term" value="P:fatty acid metabolic process"/>
    <property type="evidence" value="ECO:0007669"/>
    <property type="project" value="UniProtKB-KW"/>
</dbReference>
<keyword evidence="14" id="KW-1185">Reference proteome</keyword>
<accession>A0AAV2A4D5</accession>
<evidence type="ECO:0000256" key="2">
    <source>
        <dbReference type="ARBA" id="ARBA00005005"/>
    </source>
</evidence>
<keyword evidence="5" id="KW-0007">Acetylation</keyword>
<keyword evidence="7" id="KW-0576">Peroxisome</keyword>
<dbReference type="InterPro" id="IPR029045">
    <property type="entry name" value="ClpP/crotonase-like_dom_sf"/>
</dbReference>
<evidence type="ECO:0000313" key="13">
    <source>
        <dbReference type="EMBL" id="CAL1278842.1"/>
    </source>
</evidence>
<keyword evidence="4" id="KW-0276">Fatty acid metabolism</keyword>
<dbReference type="CDD" id="cd06558">
    <property type="entry name" value="crotonase-like"/>
    <property type="match status" value="1"/>
</dbReference>
<proteinExistence type="inferred from homology"/>